<dbReference type="Pfam" id="PF13245">
    <property type="entry name" value="AAA_19"/>
    <property type="match status" value="1"/>
</dbReference>
<keyword evidence="3" id="KW-0227">DNA damage</keyword>
<dbReference type="InterPro" id="IPR027417">
    <property type="entry name" value="P-loop_NTPase"/>
</dbReference>
<dbReference type="GO" id="GO:0017116">
    <property type="term" value="F:single-stranded DNA helicase activity"/>
    <property type="evidence" value="ECO:0007669"/>
    <property type="project" value="TreeGrafter"/>
</dbReference>
<dbReference type="InterPro" id="IPR006344">
    <property type="entry name" value="RecD"/>
</dbReference>
<protein>
    <recommendedName>
        <fullName evidence="3">RecBCD enzyme subunit RecD</fullName>
        <ecNumber evidence="3">5.6.2.3</ecNumber>
    </recommendedName>
    <alternativeName>
        <fullName evidence="3">DNA 5'-3' helicase subunit RecD</fullName>
    </alternativeName>
    <alternativeName>
        <fullName evidence="3">Exonuclease V subunit RecD</fullName>
        <shortName evidence="3">ExoV subunit RecD</shortName>
    </alternativeName>
    <alternativeName>
        <fullName evidence="3">Helicase/nuclease RecBCD subunit RecD</fullName>
    </alternativeName>
</protein>
<reference evidence="5 6" key="1">
    <citation type="submission" date="2017-02" db="EMBL/GenBank/DDBJ databases">
        <title>Draft genome sequence of Moraxella pluranimalium CCUG 54913T type strain.</title>
        <authorList>
            <person name="Salva-Serra F."/>
            <person name="Engstrom-Jakobsson H."/>
            <person name="Thorell K."/>
            <person name="Jaen-Luchoro D."/>
            <person name="Gonzales-Siles L."/>
            <person name="Karlsson R."/>
            <person name="Yazdan S."/>
            <person name="Boulund F."/>
            <person name="Johnning A."/>
            <person name="Engstrand L."/>
            <person name="Kristiansson E."/>
            <person name="Moore E."/>
        </authorList>
    </citation>
    <scope>NUCLEOTIDE SEQUENCE [LARGE SCALE GENOMIC DNA]</scope>
    <source>
        <strain evidence="5 6">CCUG 54913</strain>
    </source>
</reference>
<dbReference type="NCBIfam" id="TIGR01447">
    <property type="entry name" value="recD"/>
    <property type="match status" value="1"/>
</dbReference>
<dbReference type="PANTHER" id="PTHR43788:SF6">
    <property type="entry name" value="DNA HELICASE B"/>
    <property type="match status" value="1"/>
</dbReference>
<keyword evidence="3" id="KW-0413">Isomerase</keyword>
<dbReference type="GO" id="GO:0009338">
    <property type="term" value="C:exodeoxyribonuclease V complex"/>
    <property type="evidence" value="ECO:0007669"/>
    <property type="project" value="InterPro"/>
</dbReference>
<keyword evidence="3" id="KW-0269">Exonuclease</keyword>
<dbReference type="GO" id="GO:0016887">
    <property type="term" value="F:ATP hydrolysis activity"/>
    <property type="evidence" value="ECO:0007669"/>
    <property type="project" value="RHEA"/>
</dbReference>
<dbReference type="GO" id="GO:0005524">
    <property type="term" value="F:ATP binding"/>
    <property type="evidence" value="ECO:0007669"/>
    <property type="project" value="UniProtKB-UniRule"/>
</dbReference>
<dbReference type="PANTHER" id="PTHR43788">
    <property type="entry name" value="DNA2/NAM7 HELICASE FAMILY MEMBER"/>
    <property type="match status" value="1"/>
</dbReference>
<evidence type="ECO:0000259" key="4">
    <source>
        <dbReference type="Pfam" id="PF13538"/>
    </source>
</evidence>
<keyword evidence="3" id="KW-0378">Hydrolase</keyword>
<evidence type="ECO:0000313" key="6">
    <source>
        <dbReference type="Proteomes" id="UP000189800"/>
    </source>
</evidence>
<dbReference type="Pfam" id="PF13538">
    <property type="entry name" value="UvrD_C_2"/>
    <property type="match status" value="1"/>
</dbReference>
<dbReference type="AlphaFoldDB" id="A0A1T0CQH2"/>
<organism evidence="5 6">
    <name type="scientific">Moraxella pluranimalium</name>
    <dbReference type="NCBI Taxonomy" id="470453"/>
    <lineage>
        <taxon>Bacteria</taxon>
        <taxon>Pseudomonadati</taxon>
        <taxon>Pseudomonadota</taxon>
        <taxon>Gammaproteobacteria</taxon>
        <taxon>Moraxellales</taxon>
        <taxon>Moraxellaceae</taxon>
        <taxon>Moraxella</taxon>
    </lineage>
</organism>
<proteinExistence type="inferred from homology"/>
<evidence type="ECO:0000313" key="5">
    <source>
        <dbReference type="EMBL" id="OOS24600.1"/>
    </source>
</evidence>
<keyword evidence="3" id="KW-0347">Helicase</keyword>
<comment type="similarity">
    <text evidence="3">Belongs to the RecD family.</text>
</comment>
<dbReference type="InterPro" id="IPR050534">
    <property type="entry name" value="Coronavir_polyprotein_1ab"/>
</dbReference>
<sequence length="688" mass="76325">MTSTILEDSISRYVTRRIHDHANWYQHKSLLATPFELKASDEATFYVIHEALLQLISSGHTVLKLDNQSTDTLGITSLQSWQSLCLEPILVQINQYLDTPFGFDTVFDQMNALLDDAQALLSWTIQQTNTLIAQLKAQPKVISDGQIAQVRERFLWVLRAYYVMQKIAGGNLMTWAQCLPKAFFTPSSIDGERYDGEHIAPIRYSMSADAVYLWTQRAYRAESQLMAHIHRLSRAVVQPFGTAGISSELNAEQAAAVKLVATHAFGLITGGPGTGKTYTVAQIVLALMRDLQGEMPSLALAAPTGKAAQRMSESLQNSLHKSLPDKHNLSLPEPKTIHRLLGMGNRGKPRYDANNPLPYQMIIIDEASMLGTELACQLLAAIATGTRVILLGDANQLAAVDAGAVLADLCRMPSLSPYRVNLVESKRFDDKSAVGQLAKFVQLADDDTDFTEFDTLVQRFNQLHFYPLQAQQITACYDGLVADFMPYFELTKQYQYRFATMDTDAQAQAVSDIFKTLNNYRILCASHMGACGDDAINAHLSKMHRKHLHTPPSNSPWYHGRVVMVTQNRYDLGLFNGDIGVCLWGADGLTVYFEGDSVRKLSAEVLDEHTITTAYAITVHKSQGSEWEKIAIVFDEANARLLSKELIYTAITRAKSQVVIYSTKPTIMLAITTPTVRQTGLAVVDFAG</sequence>
<evidence type="ECO:0000256" key="1">
    <source>
        <dbReference type="ARBA" id="ARBA00022741"/>
    </source>
</evidence>
<dbReference type="EMBL" id="MUYU01000009">
    <property type="protein sequence ID" value="OOS24600.1"/>
    <property type="molecule type" value="Genomic_DNA"/>
</dbReference>
<gene>
    <name evidence="3" type="primary">recD</name>
    <name evidence="5" type="ORF">B0680_04000</name>
</gene>
<dbReference type="CDD" id="cd18809">
    <property type="entry name" value="SF1_C_RecD"/>
    <property type="match status" value="1"/>
</dbReference>
<keyword evidence="2 3" id="KW-0067">ATP-binding</keyword>
<evidence type="ECO:0000256" key="3">
    <source>
        <dbReference type="HAMAP-Rule" id="MF_01487"/>
    </source>
</evidence>
<comment type="subunit">
    <text evidence="3">Heterotrimer of RecB, RecC and RecD. All subunits contribute to DNA-binding.</text>
</comment>
<dbReference type="Proteomes" id="UP000189800">
    <property type="component" value="Unassembled WGS sequence"/>
</dbReference>
<dbReference type="GO" id="GO:0000724">
    <property type="term" value="P:double-strand break repair via homologous recombination"/>
    <property type="evidence" value="ECO:0007669"/>
    <property type="project" value="UniProtKB-UniRule"/>
</dbReference>
<dbReference type="CDD" id="cd17933">
    <property type="entry name" value="DEXSc_RecD-like"/>
    <property type="match status" value="1"/>
</dbReference>
<dbReference type="RefSeq" id="WP_078253767.1">
    <property type="nucleotide sequence ID" value="NZ_MUYU01000009.1"/>
</dbReference>
<dbReference type="InterPro" id="IPR027785">
    <property type="entry name" value="UvrD-like_helicase_C"/>
</dbReference>
<dbReference type="Gene3D" id="3.40.50.300">
    <property type="entry name" value="P-loop containing nucleotide triphosphate hydrolases"/>
    <property type="match status" value="3"/>
</dbReference>
<keyword evidence="6" id="KW-1185">Reference proteome</keyword>
<dbReference type="GO" id="GO:0003677">
    <property type="term" value="F:DNA binding"/>
    <property type="evidence" value="ECO:0007669"/>
    <property type="project" value="UniProtKB-UniRule"/>
</dbReference>
<dbReference type="EC" id="5.6.2.3" evidence="3"/>
<comment type="miscellaneous">
    <text evidence="3">In the RecBCD complex, RecB has a slow 3'-5' helicase, an exonuclease activity and loads RecA onto ssDNA, RecD has a fast 5'-3' helicase activity, while RecC stimulates the ATPase and processivity of the RecB helicase and contributes to recognition of the Chi site.</text>
</comment>
<dbReference type="STRING" id="470453.B0680_04000"/>
<comment type="function">
    <text evidence="3">A helicase/nuclease that prepares dsDNA breaks (DSB) for recombinational DNA repair. Binds to DSBs and unwinds DNA via a highly rapid and processive ATP-dependent bidirectional helicase activity. Unwinds dsDNA until it encounters a Chi (crossover hotspot instigator) sequence from the 3' direction. Cuts ssDNA a few nucleotides 3' to the Chi site. The properties and activities of the enzyme are changed at Chi. The Chi-altered holoenzyme produces a long 3'-ssDNA overhang and facilitates RecA-binding to the ssDNA for homologous DNA recombination and repair. Holoenzyme degrades any linearized DNA that is unable to undergo homologous recombination. In the holoenzyme this subunit has ssDNA-dependent ATPase and 5'-3' helicase activity. When added to pre-assembled RecBC greatly stimulates nuclease activity and augments holoenzyme processivity. Negatively regulates the RecA-loading ability of RecBCD.</text>
</comment>
<feature type="domain" description="UvrD-like helicase C-terminal" evidence="4">
    <location>
        <begin position="614"/>
        <end position="661"/>
    </location>
</feature>
<dbReference type="GO" id="GO:0043139">
    <property type="term" value="F:5'-3' DNA helicase activity"/>
    <property type="evidence" value="ECO:0007669"/>
    <property type="project" value="UniProtKB-UniRule"/>
</dbReference>
<dbReference type="SUPFAM" id="SSF52540">
    <property type="entry name" value="P-loop containing nucleoside triphosphate hydrolases"/>
    <property type="match status" value="1"/>
</dbReference>
<keyword evidence="1 3" id="KW-0547">Nucleotide-binding</keyword>
<dbReference type="GO" id="GO:0008854">
    <property type="term" value="F:exodeoxyribonuclease V activity"/>
    <property type="evidence" value="ECO:0007669"/>
    <property type="project" value="InterPro"/>
</dbReference>
<evidence type="ECO:0000256" key="2">
    <source>
        <dbReference type="ARBA" id="ARBA00022840"/>
    </source>
</evidence>
<comment type="catalytic activity">
    <reaction evidence="3">
        <text>ATP + H2O = ADP + phosphate + H(+)</text>
        <dbReference type="Rhea" id="RHEA:13065"/>
        <dbReference type="ChEBI" id="CHEBI:15377"/>
        <dbReference type="ChEBI" id="CHEBI:15378"/>
        <dbReference type="ChEBI" id="CHEBI:30616"/>
        <dbReference type="ChEBI" id="CHEBI:43474"/>
        <dbReference type="ChEBI" id="CHEBI:456216"/>
        <dbReference type="EC" id="5.6.2.3"/>
    </reaction>
</comment>
<keyword evidence="3" id="KW-0238">DNA-binding</keyword>
<name>A0A1T0CQH2_9GAMM</name>
<feature type="binding site" evidence="3">
    <location>
        <begin position="270"/>
        <end position="277"/>
    </location>
    <ligand>
        <name>ATP</name>
        <dbReference type="ChEBI" id="CHEBI:30616"/>
    </ligand>
</feature>
<keyword evidence="3" id="KW-0540">Nuclease</keyword>
<accession>A0A1T0CQH2</accession>
<keyword evidence="3" id="KW-0234">DNA repair</keyword>
<comment type="caution">
    <text evidence="5">The sequence shown here is derived from an EMBL/GenBank/DDBJ whole genome shotgun (WGS) entry which is preliminary data.</text>
</comment>
<dbReference type="HAMAP" id="MF_01487">
    <property type="entry name" value="RecD"/>
    <property type="match status" value="1"/>
</dbReference>